<keyword evidence="3" id="KW-0973">c-di-GMP</keyword>
<evidence type="ECO:0000256" key="4">
    <source>
        <dbReference type="ARBA" id="ARBA00051114"/>
    </source>
</evidence>
<dbReference type="Gene3D" id="3.20.20.450">
    <property type="entry name" value="EAL domain"/>
    <property type="match status" value="1"/>
</dbReference>
<dbReference type="EC" id="3.1.4.52" evidence="2"/>
<dbReference type="PROSITE" id="PS50113">
    <property type="entry name" value="PAC"/>
    <property type="match status" value="1"/>
</dbReference>
<evidence type="ECO:0000259" key="7">
    <source>
        <dbReference type="PROSITE" id="PS50887"/>
    </source>
</evidence>
<evidence type="ECO:0000259" key="6">
    <source>
        <dbReference type="PROSITE" id="PS50883"/>
    </source>
</evidence>
<dbReference type="SUPFAM" id="SSF141868">
    <property type="entry name" value="EAL domain-like"/>
    <property type="match status" value="1"/>
</dbReference>
<dbReference type="InterPro" id="IPR029787">
    <property type="entry name" value="Nucleotide_cyclase"/>
</dbReference>
<sequence>MQLSDRELWLAANSIPERQDNGSIIWSGFITDISDKKQAEARIHQLAFYDELTGLPNRRLFADRMRQALVASARHQVYGALLYMDLDDFKSLNDTLGHSFGDTLLRNLAEIITRNFRETDTVSRLGGDEFVMILNDLGTSEEAATKNAHQMAESLLEALSKPIYLKNHQYKCEASIGIALFKGVGQPQEELLKRADTAMYEAKSAGRSVIRFHDSEVQSVLAQRFRLESQLRQAVERQELSLAYQKQVGLDGGATGVEALLRWQHPEQGNIPPSEFIPIAESNGLIVPLGLWVLETACQQLALWQSMPETQHMRVSVNVSSKQFYQPDFVESVVRALQQAKSAPTGLCIEVTESMVLDDLDNAMAKMQALRVYGIQISMDDFGTGYSSMAYLSRLPFDEVKIDKSFVQMADTRENSNEWIIIETIITMAHKLNMHVVAEGIETLRQHELLAAMGCDYFQGFYFSRPVDLDTFNHSLQSMR</sequence>
<dbReference type="InterPro" id="IPR043128">
    <property type="entry name" value="Rev_trsase/Diguanyl_cyclase"/>
</dbReference>
<dbReference type="Pfam" id="PF00990">
    <property type="entry name" value="GGDEF"/>
    <property type="match status" value="1"/>
</dbReference>
<name>A0A3M2RBZ0_9GAMM</name>
<feature type="domain" description="PAC" evidence="5">
    <location>
        <begin position="1"/>
        <end position="45"/>
    </location>
</feature>
<gene>
    <name evidence="8" type="primary">gmr_6</name>
    <name evidence="8" type="ORF">DOQ08_02118</name>
</gene>
<comment type="catalytic activity">
    <reaction evidence="4">
        <text>3',3'-c-di-GMP + H2O = 5'-phosphoguanylyl(3'-&gt;5')guanosine + H(+)</text>
        <dbReference type="Rhea" id="RHEA:24902"/>
        <dbReference type="ChEBI" id="CHEBI:15377"/>
        <dbReference type="ChEBI" id="CHEBI:15378"/>
        <dbReference type="ChEBI" id="CHEBI:58754"/>
        <dbReference type="ChEBI" id="CHEBI:58805"/>
        <dbReference type="EC" id="3.1.4.52"/>
    </reaction>
    <physiologicalReaction direction="left-to-right" evidence="4">
        <dbReference type="Rhea" id="RHEA:24903"/>
    </physiologicalReaction>
</comment>
<protein>
    <recommendedName>
        <fullName evidence="2">cyclic-guanylate-specific phosphodiesterase</fullName>
        <ecNumber evidence="2">3.1.4.52</ecNumber>
    </recommendedName>
</protein>
<dbReference type="Gene3D" id="3.30.70.270">
    <property type="match status" value="1"/>
</dbReference>
<comment type="caution">
    <text evidence="8">The sequence shown here is derived from an EMBL/GenBank/DDBJ whole genome shotgun (WGS) entry which is preliminary data.</text>
</comment>
<dbReference type="SUPFAM" id="SSF55073">
    <property type="entry name" value="Nucleotide cyclase"/>
    <property type="match status" value="1"/>
</dbReference>
<dbReference type="OrthoDB" id="9812358at2"/>
<dbReference type="RefSeq" id="WP_114334892.1">
    <property type="nucleotide sequence ID" value="NZ_QMDL01000003.1"/>
</dbReference>
<dbReference type="GO" id="GO:0071732">
    <property type="term" value="P:cellular response to nitric oxide"/>
    <property type="evidence" value="ECO:0007669"/>
    <property type="project" value="UniProtKB-ARBA"/>
</dbReference>
<feature type="domain" description="EAL" evidence="6">
    <location>
        <begin position="224"/>
        <end position="480"/>
    </location>
</feature>
<dbReference type="FunFam" id="3.30.70.270:FF:000001">
    <property type="entry name" value="Diguanylate cyclase domain protein"/>
    <property type="match status" value="1"/>
</dbReference>
<dbReference type="SMART" id="SM00052">
    <property type="entry name" value="EAL"/>
    <property type="match status" value="1"/>
</dbReference>
<dbReference type="SMART" id="SM00267">
    <property type="entry name" value="GGDEF"/>
    <property type="match status" value="1"/>
</dbReference>
<dbReference type="CDD" id="cd01949">
    <property type="entry name" value="GGDEF"/>
    <property type="match status" value="1"/>
</dbReference>
<accession>A0A3M2RBZ0</accession>
<dbReference type="CDD" id="cd01948">
    <property type="entry name" value="EAL"/>
    <property type="match status" value="1"/>
</dbReference>
<keyword evidence="9" id="KW-1185">Reference proteome</keyword>
<dbReference type="PANTHER" id="PTHR44757">
    <property type="entry name" value="DIGUANYLATE CYCLASE DGCP"/>
    <property type="match status" value="1"/>
</dbReference>
<dbReference type="AlphaFoldDB" id="A0A3M2RBZ0"/>
<dbReference type="Proteomes" id="UP000265903">
    <property type="component" value="Unassembled WGS sequence"/>
</dbReference>
<comment type="cofactor">
    <cofactor evidence="1">
        <name>Mg(2+)</name>
        <dbReference type="ChEBI" id="CHEBI:18420"/>
    </cofactor>
</comment>
<dbReference type="InterPro" id="IPR001633">
    <property type="entry name" value="EAL_dom"/>
</dbReference>
<dbReference type="InterPro" id="IPR035919">
    <property type="entry name" value="EAL_sf"/>
</dbReference>
<feature type="domain" description="GGDEF" evidence="7">
    <location>
        <begin position="77"/>
        <end position="215"/>
    </location>
</feature>
<proteinExistence type="predicted"/>
<evidence type="ECO:0000256" key="3">
    <source>
        <dbReference type="ARBA" id="ARBA00022636"/>
    </source>
</evidence>
<dbReference type="PROSITE" id="PS50887">
    <property type="entry name" value="GGDEF"/>
    <property type="match status" value="1"/>
</dbReference>
<evidence type="ECO:0000313" key="8">
    <source>
        <dbReference type="EMBL" id="RMJ02654.1"/>
    </source>
</evidence>
<evidence type="ECO:0000256" key="1">
    <source>
        <dbReference type="ARBA" id="ARBA00001946"/>
    </source>
</evidence>
<dbReference type="InterPro" id="IPR000700">
    <property type="entry name" value="PAS-assoc_C"/>
</dbReference>
<dbReference type="GO" id="GO:0071111">
    <property type="term" value="F:cyclic-guanylate-specific phosphodiesterase activity"/>
    <property type="evidence" value="ECO:0007669"/>
    <property type="project" value="UniProtKB-EC"/>
</dbReference>
<dbReference type="Pfam" id="PF00563">
    <property type="entry name" value="EAL"/>
    <property type="match status" value="1"/>
</dbReference>
<organism evidence="8 9">
    <name type="scientific">Marinobacter litoralis</name>
    <dbReference type="NCBI Taxonomy" id="187981"/>
    <lineage>
        <taxon>Bacteria</taxon>
        <taxon>Pseudomonadati</taxon>
        <taxon>Pseudomonadota</taxon>
        <taxon>Gammaproteobacteria</taxon>
        <taxon>Pseudomonadales</taxon>
        <taxon>Marinobacteraceae</taxon>
        <taxon>Marinobacter</taxon>
    </lineage>
</organism>
<dbReference type="PROSITE" id="PS50883">
    <property type="entry name" value="EAL"/>
    <property type="match status" value="1"/>
</dbReference>
<dbReference type="EMBL" id="QMDL01000003">
    <property type="protein sequence ID" value="RMJ02654.1"/>
    <property type="molecule type" value="Genomic_DNA"/>
</dbReference>
<dbReference type="FunFam" id="3.20.20.450:FF:000001">
    <property type="entry name" value="Cyclic di-GMP phosphodiesterase yahA"/>
    <property type="match status" value="1"/>
</dbReference>
<evidence type="ECO:0000256" key="2">
    <source>
        <dbReference type="ARBA" id="ARBA00012282"/>
    </source>
</evidence>
<evidence type="ECO:0000313" key="9">
    <source>
        <dbReference type="Proteomes" id="UP000265903"/>
    </source>
</evidence>
<evidence type="ECO:0000259" key="5">
    <source>
        <dbReference type="PROSITE" id="PS50113"/>
    </source>
</evidence>
<dbReference type="PANTHER" id="PTHR44757:SF2">
    <property type="entry name" value="BIOFILM ARCHITECTURE MAINTENANCE PROTEIN MBAA"/>
    <property type="match status" value="1"/>
</dbReference>
<keyword evidence="8" id="KW-0378">Hydrolase</keyword>
<dbReference type="NCBIfam" id="TIGR00254">
    <property type="entry name" value="GGDEF"/>
    <property type="match status" value="1"/>
</dbReference>
<dbReference type="InterPro" id="IPR000160">
    <property type="entry name" value="GGDEF_dom"/>
</dbReference>
<reference evidence="8 9" key="1">
    <citation type="submission" date="2018-08" db="EMBL/GenBank/DDBJ databases">
        <title>Whole Genome Sequence of the Moderate Halophilic Marine Bacterium Marinobacter litoralis Sw-45.</title>
        <authorList>
            <person name="Musa H."/>
        </authorList>
    </citation>
    <scope>NUCLEOTIDE SEQUENCE [LARGE SCALE GENOMIC DNA]</scope>
    <source>
        <strain evidence="8 9">Sw-45</strain>
    </source>
</reference>
<dbReference type="InterPro" id="IPR052155">
    <property type="entry name" value="Biofilm_reg_signaling"/>
</dbReference>